<organism evidence="1">
    <name type="scientific">Pricia antarctica</name>
    <dbReference type="NCBI Taxonomy" id="641691"/>
    <lineage>
        <taxon>Bacteria</taxon>
        <taxon>Pseudomonadati</taxon>
        <taxon>Bacteroidota</taxon>
        <taxon>Flavobacteriia</taxon>
        <taxon>Flavobacteriales</taxon>
        <taxon>Flavobacteriaceae</taxon>
        <taxon>Pricia</taxon>
    </lineage>
</organism>
<accession>A0A831VTU7</accession>
<gene>
    <name evidence="1" type="ORF">ENH87_22395</name>
</gene>
<protein>
    <submittedName>
        <fullName evidence="1">Uncharacterized protein</fullName>
    </submittedName>
</protein>
<evidence type="ECO:0000313" key="1">
    <source>
        <dbReference type="EMBL" id="HEA23642.1"/>
    </source>
</evidence>
<proteinExistence type="predicted"/>
<dbReference type="AlphaFoldDB" id="A0A831VTU7"/>
<comment type="caution">
    <text evidence="1">The sequence shown here is derived from an EMBL/GenBank/DDBJ whole genome shotgun (WGS) entry which is preliminary data.</text>
</comment>
<sequence>MTTKSIMVLFAFRDVINIRYSESFMLSLTTSLWQKKAYGAFSRHMLLRGPVEAKDADRPPWLPQGLWLIQV</sequence>
<name>A0A831VTU7_9FLAO</name>
<dbReference type="EMBL" id="DRGL01000084">
    <property type="protein sequence ID" value="HEA23642.1"/>
    <property type="molecule type" value="Genomic_DNA"/>
</dbReference>
<dbReference type="Proteomes" id="UP000886191">
    <property type="component" value="Unassembled WGS sequence"/>
</dbReference>
<reference evidence="1" key="1">
    <citation type="journal article" date="2020" name="mSystems">
        <title>Genome- and Community-Level Interaction Insights into Carbon Utilization and Element Cycling Functions of Hydrothermarchaeota in Hydrothermal Sediment.</title>
        <authorList>
            <person name="Zhou Z."/>
            <person name="Liu Y."/>
            <person name="Xu W."/>
            <person name="Pan J."/>
            <person name="Luo Z.H."/>
            <person name="Li M."/>
        </authorList>
    </citation>
    <scope>NUCLEOTIDE SEQUENCE [LARGE SCALE GENOMIC DNA]</scope>
    <source>
        <strain evidence="1">HyVt-345</strain>
    </source>
</reference>